<reference evidence="1" key="1">
    <citation type="submission" date="2020-05" db="EMBL/GenBank/DDBJ databases">
        <authorList>
            <person name="Chiriac C."/>
            <person name="Salcher M."/>
            <person name="Ghai R."/>
            <person name="Kavagutti S V."/>
        </authorList>
    </citation>
    <scope>NUCLEOTIDE SEQUENCE</scope>
</reference>
<gene>
    <name evidence="1" type="ORF">UFOPK3128_01354</name>
</gene>
<sequence length="81" mass="8669">MYVVALLIVHEPSTIIDEFPAPAAPVTKLRTPLVSITAVRVVPSPDDARIPRLVLSATRVPRSTRVAVPDCAPVTEAVDET</sequence>
<dbReference type="AlphaFoldDB" id="A0A6J7A6P3"/>
<organism evidence="1">
    <name type="scientific">freshwater metagenome</name>
    <dbReference type="NCBI Taxonomy" id="449393"/>
    <lineage>
        <taxon>unclassified sequences</taxon>
        <taxon>metagenomes</taxon>
        <taxon>ecological metagenomes</taxon>
    </lineage>
</organism>
<dbReference type="EMBL" id="CAFAAZ010000023">
    <property type="protein sequence ID" value="CAB4828547.1"/>
    <property type="molecule type" value="Genomic_DNA"/>
</dbReference>
<accession>A0A6J7A6P3</accession>
<name>A0A6J7A6P3_9ZZZZ</name>
<protein>
    <submittedName>
        <fullName evidence="1">Unannotated protein</fullName>
    </submittedName>
</protein>
<evidence type="ECO:0000313" key="1">
    <source>
        <dbReference type="EMBL" id="CAB4828547.1"/>
    </source>
</evidence>
<proteinExistence type="predicted"/>